<gene>
    <name evidence="16" type="ORF">H8K33_15320</name>
</gene>
<dbReference type="RefSeq" id="WP_186891921.1">
    <property type="nucleotide sequence ID" value="NZ_JACOFU010000006.1"/>
</dbReference>
<evidence type="ECO:0000313" key="16">
    <source>
        <dbReference type="EMBL" id="MBC3832879.1"/>
    </source>
</evidence>
<evidence type="ECO:0000256" key="4">
    <source>
        <dbReference type="ARBA" id="ARBA00022452"/>
    </source>
</evidence>
<feature type="compositionally biased region" description="Polar residues" evidence="12">
    <location>
        <begin position="541"/>
        <end position="550"/>
    </location>
</feature>
<evidence type="ECO:0000256" key="1">
    <source>
        <dbReference type="ARBA" id="ARBA00004571"/>
    </source>
</evidence>
<dbReference type="InterPro" id="IPR039426">
    <property type="entry name" value="TonB-dep_rcpt-like"/>
</dbReference>
<evidence type="ECO:0000256" key="3">
    <source>
        <dbReference type="ARBA" id="ARBA00022448"/>
    </source>
</evidence>
<keyword evidence="8 16" id="KW-0675">Receptor</keyword>
<reference evidence="16 17" key="1">
    <citation type="submission" date="2020-08" db="EMBL/GenBank/DDBJ databases">
        <title>Novel species isolated from subtropical streams in China.</title>
        <authorList>
            <person name="Lu H."/>
        </authorList>
    </citation>
    <scope>NUCLEOTIDE SEQUENCE [LARGE SCALE GENOMIC DNA]</scope>
    <source>
        <strain evidence="16 17">KCTC 52442</strain>
    </source>
</reference>
<evidence type="ECO:0000259" key="15">
    <source>
        <dbReference type="Pfam" id="PF07715"/>
    </source>
</evidence>
<evidence type="ECO:0000256" key="12">
    <source>
        <dbReference type="SAM" id="MobiDB-lite"/>
    </source>
</evidence>
<keyword evidence="3 10" id="KW-0813">Transport</keyword>
<dbReference type="Pfam" id="PF07715">
    <property type="entry name" value="Plug"/>
    <property type="match status" value="1"/>
</dbReference>
<evidence type="ECO:0000256" key="2">
    <source>
        <dbReference type="ARBA" id="ARBA00009810"/>
    </source>
</evidence>
<comment type="caution">
    <text evidence="16">The sequence shown here is derived from an EMBL/GenBank/DDBJ whole genome shotgun (WGS) entry which is preliminary data.</text>
</comment>
<feature type="domain" description="TonB-dependent receptor plug" evidence="15">
    <location>
        <begin position="54"/>
        <end position="163"/>
    </location>
</feature>
<dbReference type="InterPro" id="IPR000531">
    <property type="entry name" value="Beta-barrel_TonB"/>
</dbReference>
<evidence type="ECO:0000256" key="6">
    <source>
        <dbReference type="ARBA" id="ARBA00023077"/>
    </source>
</evidence>
<keyword evidence="13" id="KW-0732">Signal</keyword>
<keyword evidence="9 10" id="KW-0998">Cell outer membrane</keyword>
<evidence type="ECO:0000256" key="13">
    <source>
        <dbReference type="SAM" id="SignalP"/>
    </source>
</evidence>
<evidence type="ECO:0000259" key="14">
    <source>
        <dbReference type="Pfam" id="PF00593"/>
    </source>
</evidence>
<keyword evidence="4 10" id="KW-1134">Transmembrane beta strand</keyword>
<sequence>MVEKILSRSVRLMFVGGVVMGAGMLAQPAFAQDTAPQRIEITGSSIKRIAKEGALPVQTLSRKDIEQSGVTNVADLVAALPAMQGFITSSASVNGGGSGVQTASIHAIGTAYTLVLLNGRRMAPYGTGSAVNLASIPLSAVERVEILTDGASTLYGSDAIAGVINFILKKNQQDFVVEATLNAPQEAGGRSSNFSISKGFGDLATDGYNLQVSYAHDQQDALKATQRDFAKSGVRRFNEGGKKYAIFQTSINSIPAVVDIYNNNLPPDDANIDAFSPDFIKTGKCNGPNTFQRGEFCRYDYAATVDLIPKLTRDSIFANGSLKLSNETTLFGEAVMSRFTNRAQYAAPAQPLTIFSMDPITKAKTVNQNYIGAYNTTVVPLLAARGIKASDVTDAFFYFRAYDAGGRADEYKTDANHLVLGVDSNLMGWDYKASYTHSENTQTDQAVSGYMSSNKFNALVKSGAFNPFIMNPNASSILAPAVLNQNLLTTKSKIDVLSANTSKEMFAMPGGQASLGMGMDFTKQSYQDQYSSISKGPGPQNPDTSWTDTQIGGGTGAQDLDASRQSWGAFGEMLMPVIKNLDITAAVRYDSYDAVKKNNTTYNTDGSAAAPGEVGNAVSKATYKLSARFQPTESVLLRASYGTGFKAPTMNNIADPVKNAGSSSFFPCPITNPTDYRFPYCRGAQEYGLLTKGNANKGATGLKAEESDQMAFGVRFEPMKSLTIGLDWWDVKLKNQIQSLSQDQIYTTPALADKYIQLYFDPIQGSKVIVAQLSPVNLATSHYQGIDWDSTYRTATPIGALSVNWSGTYMLKAEQDVPGVGLEKSVGRFDSSDNVVFKIISRMVFSLKSSDMISNSLTMNYRSGYRDKVINASDAQLRFVNDDGSIGGLAGLERSVKKYITLDWQIKANASKNLTLTAGVRNLLNQDPPLSIRNTGGGNQVGYDGRYTDPLGRTVYMTGNLKF</sequence>
<comment type="similarity">
    <text evidence="2 10 11">Belongs to the TonB-dependent receptor family.</text>
</comment>
<dbReference type="Gene3D" id="2.170.130.10">
    <property type="entry name" value="TonB-dependent receptor, plug domain"/>
    <property type="match status" value="1"/>
</dbReference>
<accession>A0ABR6XTT9</accession>
<organism evidence="16 17">
    <name type="scientific">Undibacterium amnicola</name>
    <dbReference type="NCBI Taxonomy" id="1834038"/>
    <lineage>
        <taxon>Bacteria</taxon>
        <taxon>Pseudomonadati</taxon>
        <taxon>Pseudomonadota</taxon>
        <taxon>Betaproteobacteria</taxon>
        <taxon>Burkholderiales</taxon>
        <taxon>Oxalobacteraceae</taxon>
        <taxon>Undibacterium</taxon>
    </lineage>
</organism>
<name>A0ABR6XTT9_9BURK</name>
<dbReference type="PANTHER" id="PTHR47234:SF2">
    <property type="entry name" value="TONB-DEPENDENT RECEPTOR"/>
    <property type="match status" value="1"/>
</dbReference>
<dbReference type="InterPro" id="IPR012910">
    <property type="entry name" value="Plug_dom"/>
</dbReference>
<feature type="region of interest" description="Disordered" evidence="12">
    <location>
        <begin position="528"/>
        <end position="558"/>
    </location>
</feature>
<dbReference type="Pfam" id="PF00593">
    <property type="entry name" value="TonB_dep_Rec_b-barrel"/>
    <property type="match status" value="1"/>
</dbReference>
<feature type="signal peptide" evidence="13">
    <location>
        <begin position="1"/>
        <end position="31"/>
    </location>
</feature>
<protein>
    <submittedName>
        <fullName evidence="16">TonB-dependent receptor</fullName>
    </submittedName>
</protein>
<evidence type="ECO:0000256" key="10">
    <source>
        <dbReference type="PROSITE-ProRule" id="PRU01360"/>
    </source>
</evidence>
<dbReference type="InterPro" id="IPR037066">
    <property type="entry name" value="Plug_dom_sf"/>
</dbReference>
<comment type="subcellular location">
    <subcellularLocation>
        <location evidence="1 10">Cell outer membrane</location>
        <topology evidence="1 10">Multi-pass membrane protein</topology>
    </subcellularLocation>
</comment>
<dbReference type="PANTHER" id="PTHR47234">
    <property type="match status" value="1"/>
</dbReference>
<keyword evidence="17" id="KW-1185">Reference proteome</keyword>
<keyword evidence="6 11" id="KW-0798">TonB box</keyword>
<evidence type="ECO:0000256" key="5">
    <source>
        <dbReference type="ARBA" id="ARBA00022692"/>
    </source>
</evidence>
<proteinExistence type="inferred from homology"/>
<keyword evidence="7 10" id="KW-0472">Membrane</keyword>
<evidence type="ECO:0000256" key="7">
    <source>
        <dbReference type="ARBA" id="ARBA00023136"/>
    </source>
</evidence>
<dbReference type="EMBL" id="JACOFU010000006">
    <property type="protein sequence ID" value="MBC3832879.1"/>
    <property type="molecule type" value="Genomic_DNA"/>
</dbReference>
<evidence type="ECO:0000256" key="9">
    <source>
        <dbReference type="ARBA" id="ARBA00023237"/>
    </source>
</evidence>
<keyword evidence="5 10" id="KW-0812">Transmembrane</keyword>
<dbReference type="PROSITE" id="PS52016">
    <property type="entry name" value="TONB_DEPENDENT_REC_3"/>
    <property type="match status" value="1"/>
</dbReference>
<dbReference type="InterPro" id="IPR036942">
    <property type="entry name" value="Beta-barrel_TonB_sf"/>
</dbReference>
<evidence type="ECO:0000313" key="17">
    <source>
        <dbReference type="Proteomes" id="UP000643610"/>
    </source>
</evidence>
<evidence type="ECO:0000256" key="8">
    <source>
        <dbReference type="ARBA" id="ARBA00023170"/>
    </source>
</evidence>
<feature type="domain" description="TonB-dependent receptor-like beta-barrel" evidence="14">
    <location>
        <begin position="402"/>
        <end position="923"/>
    </location>
</feature>
<evidence type="ECO:0000256" key="11">
    <source>
        <dbReference type="RuleBase" id="RU003357"/>
    </source>
</evidence>
<dbReference type="SUPFAM" id="SSF56935">
    <property type="entry name" value="Porins"/>
    <property type="match status" value="1"/>
</dbReference>
<feature type="chain" id="PRO_5046934007" evidence="13">
    <location>
        <begin position="32"/>
        <end position="963"/>
    </location>
</feature>
<dbReference type="Gene3D" id="2.40.170.20">
    <property type="entry name" value="TonB-dependent receptor, beta-barrel domain"/>
    <property type="match status" value="1"/>
</dbReference>
<dbReference type="Proteomes" id="UP000643610">
    <property type="component" value="Unassembled WGS sequence"/>
</dbReference>